<comment type="caution">
    <text evidence="2">The sequence shown here is derived from an EMBL/GenBank/DDBJ whole genome shotgun (WGS) entry which is preliminary data.</text>
</comment>
<feature type="region of interest" description="Disordered" evidence="1">
    <location>
        <begin position="146"/>
        <end position="208"/>
    </location>
</feature>
<gene>
    <name evidence="2" type="ORF">LCOR_07207.1</name>
</gene>
<dbReference type="AlphaFoldDB" id="A0A068S170"/>
<feature type="compositionally biased region" description="Polar residues" evidence="1">
    <location>
        <begin position="187"/>
        <end position="208"/>
    </location>
</feature>
<protein>
    <submittedName>
        <fullName evidence="2">Uncharacterized protein</fullName>
    </submittedName>
</protein>
<dbReference type="VEuPathDB" id="FungiDB:LCOR_07207.1"/>
<evidence type="ECO:0000256" key="1">
    <source>
        <dbReference type="SAM" id="MobiDB-lite"/>
    </source>
</evidence>
<evidence type="ECO:0000313" key="3">
    <source>
        <dbReference type="Proteomes" id="UP000027586"/>
    </source>
</evidence>
<organism evidence="2 3">
    <name type="scientific">Lichtheimia corymbifera JMRC:FSU:9682</name>
    <dbReference type="NCBI Taxonomy" id="1263082"/>
    <lineage>
        <taxon>Eukaryota</taxon>
        <taxon>Fungi</taxon>
        <taxon>Fungi incertae sedis</taxon>
        <taxon>Mucoromycota</taxon>
        <taxon>Mucoromycotina</taxon>
        <taxon>Mucoromycetes</taxon>
        <taxon>Mucorales</taxon>
        <taxon>Lichtheimiaceae</taxon>
        <taxon>Lichtheimia</taxon>
    </lineage>
</organism>
<sequence>MSIVPVNRGRDPISLGVGTVKLENDWTWQDDPELLVHANQYPIHQDDFYHHFMLIVDRNNARHSMDPPLAVYMDGHVIASNHAWEIPVVYNTTMRAVWFESSEPERSNYQDPWDTRPSLDAWYRDIRIWGRALSTEEVLYWASQKPKPSLPSIPVPEPEKQQQEEASTLPDAKWLDEEGEVFVVQDTMEQQENQNNPSWNEGTHTNLK</sequence>
<dbReference type="Proteomes" id="UP000027586">
    <property type="component" value="Unassembled WGS sequence"/>
</dbReference>
<dbReference type="EMBL" id="CBTN010000035">
    <property type="protein sequence ID" value="CDH56123.1"/>
    <property type="molecule type" value="Genomic_DNA"/>
</dbReference>
<dbReference type="STRING" id="1263082.A0A068S170"/>
<keyword evidence="3" id="KW-1185">Reference proteome</keyword>
<evidence type="ECO:0000313" key="2">
    <source>
        <dbReference type="EMBL" id="CDH56123.1"/>
    </source>
</evidence>
<accession>A0A068S170</accession>
<reference evidence="2" key="1">
    <citation type="submission" date="2013-08" db="EMBL/GenBank/DDBJ databases">
        <title>Gene expansion shapes genome architecture in the human pathogen Lichtheimia corymbifera: an evolutionary genomics analysis in the ancient terrestrial Mucorales (Mucoromycotina).</title>
        <authorList>
            <person name="Schwartze V.U."/>
            <person name="Winter S."/>
            <person name="Shelest E."/>
            <person name="Marcet-Houben M."/>
            <person name="Horn F."/>
            <person name="Wehner S."/>
            <person name="Hoffmann K."/>
            <person name="Riege K."/>
            <person name="Sammeth M."/>
            <person name="Nowrousian M."/>
            <person name="Valiante V."/>
            <person name="Linde J."/>
            <person name="Jacobsen I.D."/>
            <person name="Marz M."/>
            <person name="Brakhage A.A."/>
            <person name="Gabaldon T."/>
            <person name="Bocker S."/>
            <person name="Voigt K."/>
        </authorList>
    </citation>
    <scope>NUCLEOTIDE SEQUENCE [LARGE SCALE GENOMIC DNA]</scope>
    <source>
        <strain evidence="2">FSU 9682</strain>
    </source>
</reference>
<dbReference type="OrthoDB" id="409543at2759"/>
<proteinExistence type="predicted"/>
<name>A0A068S170_9FUNG</name>